<evidence type="ECO:0000256" key="4">
    <source>
        <dbReference type="ARBA" id="ARBA00022840"/>
    </source>
</evidence>
<dbReference type="KEGG" id="acae:HYG86_12315"/>
<dbReference type="InterPro" id="IPR003439">
    <property type="entry name" value="ABC_transporter-like_ATP-bd"/>
</dbReference>
<dbReference type="GO" id="GO:0016887">
    <property type="term" value="F:ATP hydrolysis activity"/>
    <property type="evidence" value="ECO:0007669"/>
    <property type="project" value="InterPro"/>
</dbReference>
<dbReference type="InterPro" id="IPR027417">
    <property type="entry name" value="P-loop_NTPase"/>
</dbReference>
<dbReference type="SMART" id="SM00382">
    <property type="entry name" value="AAA"/>
    <property type="match status" value="1"/>
</dbReference>
<dbReference type="AlphaFoldDB" id="A0A7G9WDD5"/>
<evidence type="ECO:0000313" key="7">
    <source>
        <dbReference type="Proteomes" id="UP000516160"/>
    </source>
</evidence>
<comment type="similarity">
    <text evidence="1">Belongs to the ABC transporter superfamily.</text>
</comment>
<name>A0A7G9WDD5_ALKCA</name>
<keyword evidence="3" id="KW-0547">Nucleotide-binding</keyword>
<organism evidence="6 7">
    <name type="scientific">Alkalicella caledoniensis</name>
    <dbReference type="NCBI Taxonomy" id="2731377"/>
    <lineage>
        <taxon>Bacteria</taxon>
        <taxon>Bacillati</taxon>
        <taxon>Bacillota</taxon>
        <taxon>Clostridia</taxon>
        <taxon>Eubacteriales</taxon>
        <taxon>Proteinivoracaceae</taxon>
        <taxon>Alkalicella</taxon>
    </lineage>
</organism>
<evidence type="ECO:0000259" key="5">
    <source>
        <dbReference type="PROSITE" id="PS50893"/>
    </source>
</evidence>
<dbReference type="PANTHER" id="PTHR43335:SF4">
    <property type="entry name" value="ABC TRANSPORTER, ATP-BINDING PROTEIN"/>
    <property type="match status" value="1"/>
</dbReference>
<proteinExistence type="inferred from homology"/>
<evidence type="ECO:0000256" key="3">
    <source>
        <dbReference type="ARBA" id="ARBA00022741"/>
    </source>
</evidence>
<dbReference type="PANTHER" id="PTHR43335">
    <property type="entry name" value="ABC TRANSPORTER, ATP-BINDING PROTEIN"/>
    <property type="match status" value="1"/>
</dbReference>
<dbReference type="Gene3D" id="3.40.50.300">
    <property type="entry name" value="P-loop containing nucleotide triphosphate hydrolases"/>
    <property type="match status" value="1"/>
</dbReference>
<protein>
    <submittedName>
        <fullName evidence="6">ABC transporter ATP-binding protein</fullName>
    </submittedName>
</protein>
<dbReference type="PROSITE" id="PS50893">
    <property type="entry name" value="ABC_TRANSPORTER_2"/>
    <property type="match status" value="1"/>
</dbReference>
<evidence type="ECO:0000313" key="6">
    <source>
        <dbReference type="EMBL" id="QNO16697.1"/>
    </source>
</evidence>
<dbReference type="CDD" id="cd03230">
    <property type="entry name" value="ABC_DR_subfamily_A"/>
    <property type="match status" value="1"/>
</dbReference>
<dbReference type="Pfam" id="PF00005">
    <property type="entry name" value="ABC_tran"/>
    <property type="match status" value="1"/>
</dbReference>
<dbReference type="EMBL" id="CP058559">
    <property type="protein sequence ID" value="QNO16697.1"/>
    <property type="molecule type" value="Genomic_DNA"/>
</dbReference>
<evidence type="ECO:0000256" key="1">
    <source>
        <dbReference type="ARBA" id="ARBA00005417"/>
    </source>
</evidence>
<dbReference type="PROSITE" id="PS00211">
    <property type="entry name" value="ABC_TRANSPORTER_1"/>
    <property type="match status" value="1"/>
</dbReference>
<keyword evidence="4 6" id="KW-0067">ATP-binding</keyword>
<keyword evidence="2" id="KW-0813">Transport</keyword>
<dbReference type="InterPro" id="IPR017871">
    <property type="entry name" value="ABC_transporter-like_CS"/>
</dbReference>
<reference evidence="6 7" key="1">
    <citation type="submission" date="2020-07" db="EMBL/GenBank/DDBJ databases">
        <title>Alkalicella. sp. LB2 genome.</title>
        <authorList>
            <person name="Postec A."/>
            <person name="Quemeneur M."/>
        </authorList>
    </citation>
    <scope>NUCLEOTIDE SEQUENCE [LARGE SCALE GENOMIC DNA]</scope>
    <source>
        <strain evidence="6 7">LB2</strain>
    </source>
</reference>
<dbReference type="Proteomes" id="UP000516160">
    <property type="component" value="Chromosome"/>
</dbReference>
<dbReference type="InterPro" id="IPR003593">
    <property type="entry name" value="AAA+_ATPase"/>
</dbReference>
<accession>A0A7G9WDD5</accession>
<evidence type="ECO:0000256" key="2">
    <source>
        <dbReference type="ARBA" id="ARBA00022448"/>
    </source>
</evidence>
<gene>
    <name evidence="6" type="ORF">HYG86_12315</name>
</gene>
<sequence>MIKVENLTKTYKNGKGIFDLNFEVKEGEVFGYLGPNGAGKTTTIRQLMGFTNADKGSTTILGLDCRTQAEEIQKSVGYLPGEIAFFDNMTGTDFLQFMNHMRQTKDKTRMNQLMERFELDASRKIRRMSKGMKQKVGIIAAFMHDPKVYILDEPTSGLDPLMQKNFIDLINEEKSRGKTVMMSSHIFEEIERTSDRVGVIRDGILVAVEDVHSIKADLRKVFVITVDKNEDIELLKSSGLEISKVSGKQIEIVVSTDYQNFTTNLSRCKVLSIDILNQSLEQVFMKYYGKGE</sequence>
<dbReference type="GO" id="GO:0005524">
    <property type="term" value="F:ATP binding"/>
    <property type="evidence" value="ECO:0007669"/>
    <property type="project" value="UniProtKB-KW"/>
</dbReference>
<keyword evidence="7" id="KW-1185">Reference proteome</keyword>
<dbReference type="SUPFAM" id="SSF52540">
    <property type="entry name" value="P-loop containing nucleoside triphosphate hydrolases"/>
    <property type="match status" value="1"/>
</dbReference>
<feature type="domain" description="ABC transporter" evidence="5">
    <location>
        <begin position="2"/>
        <end position="227"/>
    </location>
</feature>